<comment type="caution">
    <text evidence="2">The sequence shown here is derived from an EMBL/GenBank/DDBJ whole genome shotgun (WGS) entry which is preliminary data.</text>
</comment>
<reference evidence="2 4" key="1">
    <citation type="submission" date="2016-09" db="EMBL/GenBank/DDBJ databases">
        <title>genome sequences of unsequenced Mycobacteria.</title>
        <authorList>
            <person name="Greninger A.L."/>
            <person name="Jerome K.R."/>
            <person name="Mcnair B."/>
            <person name="Wallis C."/>
            <person name="Fang F."/>
        </authorList>
    </citation>
    <scope>NUCLEOTIDE SEQUENCE [LARGE SCALE GENOMIC DNA]</scope>
    <source>
        <strain evidence="2 4">BM1</strain>
    </source>
</reference>
<dbReference type="SUPFAM" id="SSF51735">
    <property type="entry name" value="NAD(P)-binding Rossmann-fold domains"/>
    <property type="match status" value="1"/>
</dbReference>
<dbReference type="InterPro" id="IPR002347">
    <property type="entry name" value="SDR_fam"/>
</dbReference>
<dbReference type="Pfam" id="PF00106">
    <property type="entry name" value="adh_short"/>
    <property type="match status" value="1"/>
</dbReference>
<gene>
    <name evidence="2" type="ORF">BV510_19565</name>
    <name evidence="3" type="ORF">CRI78_00995</name>
</gene>
<dbReference type="Proteomes" id="UP000220340">
    <property type="component" value="Unassembled WGS sequence"/>
</dbReference>
<evidence type="ECO:0000313" key="3">
    <source>
        <dbReference type="EMBL" id="PEG56461.1"/>
    </source>
</evidence>
<evidence type="ECO:0000313" key="4">
    <source>
        <dbReference type="Proteomes" id="UP000191039"/>
    </source>
</evidence>
<evidence type="ECO:0000256" key="1">
    <source>
        <dbReference type="ARBA" id="ARBA00023002"/>
    </source>
</evidence>
<dbReference type="OrthoDB" id="4690547at2"/>
<proteinExistence type="predicted"/>
<organism evidence="2 4">
    <name type="scientific">Mycolicibacterium diernhoferi</name>
    <dbReference type="NCBI Taxonomy" id="1801"/>
    <lineage>
        <taxon>Bacteria</taxon>
        <taxon>Bacillati</taxon>
        <taxon>Actinomycetota</taxon>
        <taxon>Actinomycetes</taxon>
        <taxon>Mycobacteriales</taxon>
        <taxon>Mycobacteriaceae</taxon>
        <taxon>Mycolicibacterium</taxon>
    </lineage>
</organism>
<evidence type="ECO:0000313" key="2">
    <source>
        <dbReference type="EMBL" id="OPE51412.1"/>
    </source>
</evidence>
<name>A0A1T3WAM0_9MYCO</name>
<keyword evidence="1" id="KW-0560">Oxidoreductase</keyword>
<protein>
    <recommendedName>
        <fullName evidence="6">Short-chain dehydrogenase</fullName>
    </recommendedName>
</protein>
<dbReference type="Proteomes" id="UP000191039">
    <property type="component" value="Unassembled WGS sequence"/>
</dbReference>
<dbReference type="RefSeq" id="WP_079244558.1">
    <property type="nucleotide sequence ID" value="NZ_BAAATC010000019.1"/>
</dbReference>
<dbReference type="Gene3D" id="3.40.50.720">
    <property type="entry name" value="NAD(P)-binding Rossmann-like Domain"/>
    <property type="match status" value="1"/>
</dbReference>
<evidence type="ECO:0000313" key="5">
    <source>
        <dbReference type="Proteomes" id="UP000220340"/>
    </source>
</evidence>
<dbReference type="GO" id="GO:0004303">
    <property type="term" value="F:estradiol 17-beta-dehydrogenase [NAD(P)+] activity"/>
    <property type="evidence" value="ECO:0007669"/>
    <property type="project" value="TreeGrafter"/>
</dbReference>
<dbReference type="AlphaFoldDB" id="A0A1T3WAM0"/>
<dbReference type="GO" id="GO:0008210">
    <property type="term" value="P:estrogen metabolic process"/>
    <property type="evidence" value="ECO:0007669"/>
    <property type="project" value="TreeGrafter"/>
</dbReference>
<dbReference type="EMBL" id="PDCR01000001">
    <property type="protein sequence ID" value="PEG56461.1"/>
    <property type="molecule type" value="Genomic_DNA"/>
</dbReference>
<dbReference type="InterPro" id="IPR036291">
    <property type="entry name" value="NAD(P)-bd_dom_sf"/>
</dbReference>
<sequence>MRTNGLWALVTGASSGLGRAPATRLVEEGAAVVLVDLPSSEGEKVAAELGEGASFAPADVTDTEAALDAMLARLRDDIRLDGALRMASR</sequence>
<dbReference type="PANTHER" id="PTHR43658">
    <property type="entry name" value="SHORT-CHAIN DEHYDROGENASE/REDUCTASE"/>
    <property type="match status" value="1"/>
</dbReference>
<dbReference type="GO" id="GO:0006631">
    <property type="term" value="P:fatty acid metabolic process"/>
    <property type="evidence" value="ECO:0007669"/>
    <property type="project" value="TreeGrafter"/>
</dbReference>
<dbReference type="GO" id="GO:0008209">
    <property type="term" value="P:androgen metabolic process"/>
    <property type="evidence" value="ECO:0007669"/>
    <property type="project" value="TreeGrafter"/>
</dbReference>
<keyword evidence="5" id="KW-1185">Reference proteome</keyword>
<reference evidence="3 5" key="2">
    <citation type="submission" date="2017-10" db="EMBL/GenBank/DDBJ databases">
        <title>The new phylogeny of genus Mycobacterium.</title>
        <authorList>
            <person name="Tortoli E."/>
            <person name="Trovato A."/>
            <person name="Cirillo D.M."/>
        </authorList>
    </citation>
    <scope>NUCLEOTIDE SEQUENCE [LARGE SCALE GENOMIC DNA]</scope>
    <source>
        <strain evidence="3 5">IP141170001</strain>
    </source>
</reference>
<accession>A0A1T3WAM0</accession>
<dbReference type="EMBL" id="MIJD01000228">
    <property type="protein sequence ID" value="OPE51412.1"/>
    <property type="molecule type" value="Genomic_DNA"/>
</dbReference>
<evidence type="ECO:0008006" key="6">
    <source>
        <dbReference type="Google" id="ProtNLM"/>
    </source>
</evidence>
<dbReference type="PANTHER" id="PTHR43658:SF8">
    <property type="entry name" value="17-BETA-HYDROXYSTEROID DEHYDROGENASE 14-RELATED"/>
    <property type="match status" value="1"/>
</dbReference>